<evidence type="ECO:0000256" key="1">
    <source>
        <dbReference type="ARBA" id="ARBA00004141"/>
    </source>
</evidence>
<evidence type="ECO:0000256" key="7">
    <source>
        <dbReference type="ARBA" id="ARBA00023265"/>
    </source>
</evidence>
<keyword evidence="7" id="KW-0568">Pathogenesis-related protein</keyword>
<dbReference type="PANTHER" id="PTHR31942">
    <property type="entry name" value="MLO-LIKE PROTEIN 1"/>
    <property type="match status" value="1"/>
</dbReference>
<evidence type="ECO:0000313" key="11">
    <source>
        <dbReference type="Proteomes" id="UP000554482"/>
    </source>
</evidence>
<feature type="chain" id="PRO_5029633530" evidence="9">
    <location>
        <begin position="20"/>
        <end position="110"/>
    </location>
</feature>
<dbReference type="GO" id="GO:0016020">
    <property type="term" value="C:membrane"/>
    <property type="evidence" value="ECO:0007669"/>
    <property type="project" value="UniProtKB-SubCell"/>
</dbReference>
<dbReference type="OrthoDB" id="1388414at2759"/>
<evidence type="ECO:0000256" key="2">
    <source>
        <dbReference type="ARBA" id="ARBA00006574"/>
    </source>
</evidence>
<evidence type="ECO:0000256" key="6">
    <source>
        <dbReference type="ARBA" id="ARBA00023136"/>
    </source>
</evidence>
<keyword evidence="6 8" id="KW-0472">Membrane</keyword>
<comment type="similarity">
    <text evidence="2">Belongs to the MLO family.</text>
</comment>
<keyword evidence="9" id="KW-0732">Signal</keyword>
<dbReference type="Proteomes" id="UP000554482">
    <property type="component" value="Unassembled WGS sequence"/>
</dbReference>
<dbReference type="InterPro" id="IPR004326">
    <property type="entry name" value="Mlo"/>
</dbReference>
<comment type="caution">
    <text evidence="10">The sequence shown here is derived from an EMBL/GenBank/DDBJ whole genome shotgun (WGS) entry which is preliminary data.</text>
</comment>
<evidence type="ECO:0000256" key="3">
    <source>
        <dbReference type="ARBA" id="ARBA00022692"/>
    </source>
</evidence>
<keyword evidence="5 8" id="KW-1133">Transmembrane helix</keyword>
<reference evidence="10 11" key="1">
    <citation type="submission" date="2020-06" db="EMBL/GenBank/DDBJ databases">
        <title>Transcriptomic and genomic resources for Thalictrum thalictroides and T. hernandezii: Facilitating candidate gene discovery in an emerging model plant lineage.</title>
        <authorList>
            <person name="Arias T."/>
            <person name="Riano-Pachon D.M."/>
            <person name="Di Stilio V.S."/>
        </authorList>
    </citation>
    <scope>NUCLEOTIDE SEQUENCE [LARGE SCALE GENOMIC DNA]</scope>
    <source>
        <strain evidence="11">cv. WT478/WT964</strain>
        <tissue evidence="10">Leaves</tissue>
    </source>
</reference>
<evidence type="ECO:0000313" key="10">
    <source>
        <dbReference type="EMBL" id="KAF5179584.1"/>
    </source>
</evidence>
<keyword evidence="11" id="KW-1185">Reference proteome</keyword>
<keyword evidence="3 8" id="KW-0812">Transmembrane</keyword>
<evidence type="ECO:0000256" key="9">
    <source>
        <dbReference type="SAM" id="SignalP"/>
    </source>
</evidence>
<dbReference type="PANTHER" id="PTHR31942:SF49">
    <property type="entry name" value="MLO-LIKE PROTEIN 8"/>
    <property type="match status" value="1"/>
</dbReference>
<evidence type="ECO:0000256" key="5">
    <source>
        <dbReference type="ARBA" id="ARBA00022989"/>
    </source>
</evidence>
<proteinExistence type="inferred from homology"/>
<name>A0A7J6V3D6_THATH</name>
<feature type="transmembrane region" description="Helical" evidence="8">
    <location>
        <begin position="85"/>
        <end position="106"/>
    </location>
</feature>
<dbReference type="AlphaFoldDB" id="A0A7J6V3D6"/>
<feature type="non-terminal residue" evidence="10">
    <location>
        <position position="1"/>
    </location>
</feature>
<evidence type="ECO:0000256" key="8">
    <source>
        <dbReference type="SAM" id="Phobius"/>
    </source>
</evidence>
<dbReference type="GO" id="GO:0006952">
    <property type="term" value="P:defense response"/>
    <property type="evidence" value="ECO:0007669"/>
    <property type="project" value="UniProtKB-KW"/>
</dbReference>
<comment type="subcellular location">
    <subcellularLocation>
        <location evidence="1">Membrane</location>
        <topology evidence="1">Multi-pass membrane protein</topology>
    </subcellularLocation>
</comment>
<keyword evidence="4" id="KW-0611">Plant defense</keyword>
<feature type="signal peptide" evidence="9">
    <location>
        <begin position="1"/>
        <end position="19"/>
    </location>
</feature>
<feature type="non-terminal residue" evidence="10">
    <location>
        <position position="110"/>
    </location>
</feature>
<organism evidence="10 11">
    <name type="scientific">Thalictrum thalictroides</name>
    <name type="common">Rue-anemone</name>
    <name type="synonym">Anemone thalictroides</name>
    <dbReference type="NCBI Taxonomy" id="46969"/>
    <lineage>
        <taxon>Eukaryota</taxon>
        <taxon>Viridiplantae</taxon>
        <taxon>Streptophyta</taxon>
        <taxon>Embryophyta</taxon>
        <taxon>Tracheophyta</taxon>
        <taxon>Spermatophyta</taxon>
        <taxon>Magnoliopsida</taxon>
        <taxon>Ranunculales</taxon>
        <taxon>Ranunculaceae</taxon>
        <taxon>Thalictroideae</taxon>
        <taxon>Thalictrum</taxon>
    </lineage>
</organism>
<accession>A0A7J6V3D6</accession>
<protein>
    <submittedName>
        <fullName evidence="10">Mlo-like protein</fullName>
    </submittedName>
</protein>
<dbReference type="EMBL" id="JABWDY010038605">
    <property type="protein sequence ID" value="KAF5179584.1"/>
    <property type="molecule type" value="Genomic_DNA"/>
</dbReference>
<sequence>LMVLGFISLLLTFFQVYIAKICIPYKAADSMLPCPSKRNSEKSSTEEHRRRLLWNDRRFLAGGSTTTSCKEGYDQLITVDGLHQLHIFIFFLAVFHVAYSAATMMLGRLK</sequence>
<dbReference type="Pfam" id="PF03094">
    <property type="entry name" value="Mlo"/>
    <property type="match status" value="1"/>
</dbReference>
<gene>
    <name evidence="10" type="ORF">FRX31_030829</name>
</gene>
<evidence type="ECO:0000256" key="4">
    <source>
        <dbReference type="ARBA" id="ARBA00022821"/>
    </source>
</evidence>